<protein>
    <recommendedName>
        <fullName evidence="3">DUF2019 domain-containing protein</fullName>
    </recommendedName>
</protein>
<evidence type="ECO:0008006" key="3">
    <source>
        <dbReference type="Google" id="ProtNLM"/>
    </source>
</evidence>
<name>A0A6A6EUQ4_9PEZI</name>
<evidence type="ECO:0000313" key="1">
    <source>
        <dbReference type="EMBL" id="KAF2194722.1"/>
    </source>
</evidence>
<dbReference type="EMBL" id="ML994611">
    <property type="protein sequence ID" value="KAF2194722.1"/>
    <property type="molecule type" value="Genomic_DNA"/>
</dbReference>
<reference evidence="1" key="1">
    <citation type="journal article" date="2020" name="Stud. Mycol.">
        <title>101 Dothideomycetes genomes: a test case for predicting lifestyles and emergence of pathogens.</title>
        <authorList>
            <person name="Haridas S."/>
            <person name="Albert R."/>
            <person name="Binder M."/>
            <person name="Bloem J."/>
            <person name="Labutti K."/>
            <person name="Salamov A."/>
            <person name="Andreopoulos B."/>
            <person name="Baker S."/>
            <person name="Barry K."/>
            <person name="Bills G."/>
            <person name="Bluhm B."/>
            <person name="Cannon C."/>
            <person name="Castanera R."/>
            <person name="Culley D."/>
            <person name="Daum C."/>
            <person name="Ezra D."/>
            <person name="Gonzalez J."/>
            <person name="Henrissat B."/>
            <person name="Kuo A."/>
            <person name="Liang C."/>
            <person name="Lipzen A."/>
            <person name="Lutzoni F."/>
            <person name="Magnuson J."/>
            <person name="Mondo S."/>
            <person name="Nolan M."/>
            <person name="Ohm R."/>
            <person name="Pangilinan J."/>
            <person name="Park H.-J."/>
            <person name="Ramirez L."/>
            <person name="Alfaro M."/>
            <person name="Sun H."/>
            <person name="Tritt A."/>
            <person name="Yoshinaga Y."/>
            <person name="Zwiers L.-H."/>
            <person name="Turgeon B."/>
            <person name="Goodwin S."/>
            <person name="Spatafora J."/>
            <person name="Crous P."/>
            <person name="Grigoriev I."/>
        </authorList>
    </citation>
    <scope>NUCLEOTIDE SEQUENCE</scope>
    <source>
        <strain evidence="1">CBS 207.26</strain>
    </source>
</reference>
<gene>
    <name evidence="1" type="ORF">K469DRAFT_686700</name>
</gene>
<accession>A0A6A6EUQ4</accession>
<dbReference type="AlphaFoldDB" id="A0A6A6EUQ4"/>
<dbReference type="Proteomes" id="UP000800200">
    <property type="component" value="Unassembled WGS sequence"/>
</dbReference>
<evidence type="ECO:0000313" key="2">
    <source>
        <dbReference type="Proteomes" id="UP000800200"/>
    </source>
</evidence>
<keyword evidence="2" id="KW-1185">Reference proteome</keyword>
<organism evidence="1 2">
    <name type="scientific">Zopfia rhizophila CBS 207.26</name>
    <dbReference type="NCBI Taxonomy" id="1314779"/>
    <lineage>
        <taxon>Eukaryota</taxon>
        <taxon>Fungi</taxon>
        <taxon>Dikarya</taxon>
        <taxon>Ascomycota</taxon>
        <taxon>Pezizomycotina</taxon>
        <taxon>Dothideomycetes</taxon>
        <taxon>Dothideomycetes incertae sedis</taxon>
        <taxon>Zopfiaceae</taxon>
        <taxon>Zopfia</taxon>
    </lineage>
</organism>
<proteinExistence type="predicted"/>
<sequence>MATKYQRMHLFEQYMKNVYDFAKADLREKQRLYNMNEGLRSDYMILLRCESFDDGIMALYKQMSSSGRKDMLKYMRPSDLSLLIVSLTERHSQERVIDFAHGCLDKDDYAEFVQYIESDGLRRLALDKADDKEFILHWKP</sequence>